<dbReference type="InterPro" id="IPR010982">
    <property type="entry name" value="Lambda_DNA-bd_dom_sf"/>
</dbReference>
<keyword evidence="1" id="KW-0805">Transcription regulation</keyword>
<sequence length="344" mass="38620">MKVTIADVAKHAGVSKSTVSRILNGNYGQNTQETIDKVLKVIKELDYRPNMLAQGLKSMKTNVIGIILSNLKNPFWARVLEGVEDTCRLNGYSLMICNSNEDPLLEEELVKGFQMKQVDGIIMNPTVKNDFLYKSLVEKQFPFVTINRKIFGLDVDLVTMDNVAGAVAGVEHLLRHGKKSIALFVYTPDYVSPRLDRIEGYKKALSNKGMKVEDSLIHIIEEKNGLVKETVKRILSDDQNRPDAIFSTNNMMTLEILEGIKEVGLNVPDDISLVGYDETVWSMHLNPPLTTVNQPSYEMGEIAAKRLIELIEKDGDKHPTTNILQPNLIVRESCGVKKEEIFSE</sequence>
<proteinExistence type="predicted"/>
<name>A0ABS2DKY2_9BACI</name>
<dbReference type="PROSITE" id="PS50943">
    <property type="entry name" value="HTH_CROC1"/>
    <property type="match status" value="1"/>
</dbReference>
<dbReference type="SUPFAM" id="SSF47413">
    <property type="entry name" value="lambda repressor-like DNA-binding domains"/>
    <property type="match status" value="1"/>
</dbReference>
<evidence type="ECO:0000256" key="1">
    <source>
        <dbReference type="ARBA" id="ARBA00023015"/>
    </source>
</evidence>
<dbReference type="PANTHER" id="PTHR30146:SF109">
    <property type="entry name" value="HTH-TYPE TRANSCRIPTIONAL REGULATOR GALS"/>
    <property type="match status" value="1"/>
</dbReference>
<dbReference type="CDD" id="cd19977">
    <property type="entry name" value="PBP1_EndR-like"/>
    <property type="match status" value="1"/>
</dbReference>
<dbReference type="Pfam" id="PF13377">
    <property type="entry name" value="Peripla_BP_3"/>
    <property type="match status" value="1"/>
</dbReference>
<dbReference type="GO" id="GO:0003677">
    <property type="term" value="F:DNA binding"/>
    <property type="evidence" value="ECO:0007669"/>
    <property type="project" value="UniProtKB-KW"/>
</dbReference>
<accession>A0ABS2DKY2</accession>
<keyword evidence="7" id="KW-1185">Reference proteome</keyword>
<keyword evidence="3" id="KW-0804">Transcription</keyword>
<feature type="domain" description="HTH cro/C1-type" evidence="5">
    <location>
        <begin position="2"/>
        <end position="48"/>
    </location>
</feature>
<dbReference type="RefSeq" id="WP_204203495.1">
    <property type="nucleotide sequence ID" value="NZ_JAFELM010000030.1"/>
</dbReference>
<dbReference type="Proteomes" id="UP001518925">
    <property type="component" value="Unassembled WGS sequence"/>
</dbReference>
<dbReference type="PROSITE" id="PS50932">
    <property type="entry name" value="HTH_LACI_2"/>
    <property type="match status" value="1"/>
</dbReference>
<evidence type="ECO:0000256" key="3">
    <source>
        <dbReference type="ARBA" id="ARBA00023163"/>
    </source>
</evidence>
<dbReference type="Gene3D" id="3.40.50.2300">
    <property type="match status" value="2"/>
</dbReference>
<evidence type="ECO:0000313" key="7">
    <source>
        <dbReference type="Proteomes" id="UP001518925"/>
    </source>
</evidence>
<dbReference type="PANTHER" id="PTHR30146">
    <property type="entry name" value="LACI-RELATED TRANSCRIPTIONAL REPRESSOR"/>
    <property type="match status" value="1"/>
</dbReference>
<evidence type="ECO:0000313" key="6">
    <source>
        <dbReference type="EMBL" id="MBM6618133.1"/>
    </source>
</evidence>
<gene>
    <name evidence="6" type="ORF">JR050_10730</name>
</gene>
<comment type="caution">
    <text evidence="6">The sequence shown here is derived from an EMBL/GenBank/DDBJ whole genome shotgun (WGS) entry which is preliminary data.</text>
</comment>
<evidence type="ECO:0000259" key="4">
    <source>
        <dbReference type="PROSITE" id="PS50932"/>
    </source>
</evidence>
<keyword evidence="2 6" id="KW-0238">DNA-binding</keyword>
<dbReference type="InterPro" id="IPR000843">
    <property type="entry name" value="HTH_LacI"/>
</dbReference>
<evidence type="ECO:0000256" key="2">
    <source>
        <dbReference type="ARBA" id="ARBA00023125"/>
    </source>
</evidence>
<feature type="domain" description="HTH lacI-type" evidence="4">
    <location>
        <begin position="3"/>
        <end position="58"/>
    </location>
</feature>
<dbReference type="SUPFAM" id="SSF53822">
    <property type="entry name" value="Periplasmic binding protein-like I"/>
    <property type="match status" value="1"/>
</dbReference>
<dbReference type="InterPro" id="IPR001387">
    <property type="entry name" value="Cro/C1-type_HTH"/>
</dbReference>
<dbReference type="InterPro" id="IPR046335">
    <property type="entry name" value="LacI/GalR-like_sensor"/>
</dbReference>
<dbReference type="EMBL" id="JAFELM010000030">
    <property type="protein sequence ID" value="MBM6618133.1"/>
    <property type="molecule type" value="Genomic_DNA"/>
</dbReference>
<dbReference type="Gene3D" id="1.10.260.40">
    <property type="entry name" value="lambda repressor-like DNA-binding domains"/>
    <property type="match status" value="1"/>
</dbReference>
<organism evidence="6 7">
    <name type="scientific">Bacillus suaedaesalsae</name>
    <dbReference type="NCBI Taxonomy" id="2810349"/>
    <lineage>
        <taxon>Bacteria</taxon>
        <taxon>Bacillati</taxon>
        <taxon>Bacillota</taxon>
        <taxon>Bacilli</taxon>
        <taxon>Bacillales</taxon>
        <taxon>Bacillaceae</taxon>
        <taxon>Bacillus</taxon>
    </lineage>
</organism>
<dbReference type="PROSITE" id="PS00356">
    <property type="entry name" value="HTH_LACI_1"/>
    <property type="match status" value="1"/>
</dbReference>
<protein>
    <submittedName>
        <fullName evidence="6">LacI family DNA-binding transcriptional regulator</fullName>
    </submittedName>
</protein>
<dbReference type="InterPro" id="IPR028082">
    <property type="entry name" value="Peripla_BP_I"/>
</dbReference>
<dbReference type="SMART" id="SM00354">
    <property type="entry name" value="HTH_LACI"/>
    <property type="match status" value="1"/>
</dbReference>
<evidence type="ECO:0000259" key="5">
    <source>
        <dbReference type="PROSITE" id="PS50943"/>
    </source>
</evidence>
<reference evidence="6 7" key="1">
    <citation type="submission" date="2021-02" db="EMBL/GenBank/DDBJ databases">
        <title>Bacillus sp. RD4P76, an endophyte from a halophyte.</title>
        <authorList>
            <person name="Sun J.-Q."/>
        </authorList>
    </citation>
    <scope>NUCLEOTIDE SEQUENCE [LARGE SCALE GENOMIC DNA]</scope>
    <source>
        <strain evidence="6 7">RD4P76</strain>
    </source>
</reference>
<dbReference type="PRINTS" id="PR00036">
    <property type="entry name" value="HTHLACI"/>
</dbReference>
<dbReference type="CDD" id="cd01392">
    <property type="entry name" value="HTH_LacI"/>
    <property type="match status" value="1"/>
</dbReference>
<dbReference type="Pfam" id="PF00356">
    <property type="entry name" value="LacI"/>
    <property type="match status" value="1"/>
</dbReference>